<name>A0A438D274_VITVI</name>
<comment type="similarity">
    <text evidence="9">Belongs to the auxin efflux carrier (TC 2.A.69.2) family.</text>
</comment>
<keyword evidence="7" id="KW-0927">Auxin signaling pathway</keyword>
<feature type="transmembrane region" description="Helical" evidence="10">
    <location>
        <begin position="791"/>
        <end position="811"/>
    </location>
</feature>
<comment type="caution">
    <text evidence="11">The sequence shown here is derived from an EMBL/GenBank/DDBJ whole genome shotgun (WGS) entry which is preliminary data.</text>
</comment>
<evidence type="ECO:0000256" key="1">
    <source>
        <dbReference type="ARBA" id="ARBA00004477"/>
    </source>
</evidence>
<evidence type="ECO:0000256" key="8">
    <source>
        <dbReference type="ARBA" id="ARBA00025100"/>
    </source>
</evidence>
<feature type="transmembrane region" description="Helical" evidence="10">
    <location>
        <begin position="7"/>
        <end position="29"/>
    </location>
</feature>
<feature type="transmembrane region" description="Helical" evidence="10">
    <location>
        <begin position="593"/>
        <end position="617"/>
    </location>
</feature>
<dbReference type="PANTHER" id="PTHR31651">
    <property type="match status" value="1"/>
</dbReference>
<comment type="subcellular location">
    <subcellularLocation>
        <location evidence="1">Endoplasmic reticulum membrane</location>
        <topology evidence="1">Multi-pass membrane protein</topology>
    </subcellularLocation>
</comment>
<feature type="transmembrane region" description="Helical" evidence="10">
    <location>
        <begin position="127"/>
        <end position="148"/>
    </location>
</feature>
<accession>A0A438D274</accession>
<dbReference type="GO" id="GO:0080162">
    <property type="term" value="P:endoplasmic reticulum to cytosol auxin transport"/>
    <property type="evidence" value="ECO:0007669"/>
    <property type="project" value="InterPro"/>
</dbReference>
<protein>
    <submittedName>
        <fullName evidence="11">Protein PIN-likeS 3</fullName>
    </submittedName>
</protein>
<dbReference type="PANTHER" id="PTHR31651:SF6">
    <property type="entry name" value="PROTEIN PIN-LIKES 1-LIKE"/>
    <property type="match status" value="1"/>
</dbReference>
<evidence type="ECO:0000256" key="4">
    <source>
        <dbReference type="ARBA" id="ARBA00022824"/>
    </source>
</evidence>
<feature type="transmembrane region" description="Helical" evidence="10">
    <location>
        <begin position="629"/>
        <end position="650"/>
    </location>
</feature>
<proteinExistence type="inferred from homology"/>
<comment type="function">
    <text evidence="8">Involved in cellular auxin homeostasis by regulating auxin metabolism. Regulates intracellular auxin accumulation at the endoplasmic reticulum and thus auxin availability for nuclear auxin signaling.</text>
</comment>
<evidence type="ECO:0000256" key="6">
    <source>
        <dbReference type="ARBA" id="ARBA00023136"/>
    </source>
</evidence>
<dbReference type="InterPro" id="IPR004776">
    <property type="entry name" value="Mem_transp_PIN-like"/>
</dbReference>
<feature type="transmembrane region" description="Helical" evidence="10">
    <location>
        <begin position="442"/>
        <end position="463"/>
    </location>
</feature>
<keyword evidence="4" id="KW-0256">Endoplasmic reticulum</keyword>
<reference evidence="11 12" key="1">
    <citation type="journal article" date="2018" name="PLoS Genet.">
        <title>Population sequencing reveals clonal diversity and ancestral inbreeding in the grapevine cultivar Chardonnay.</title>
        <authorList>
            <person name="Roach M.J."/>
            <person name="Johnson D.L."/>
            <person name="Bohlmann J."/>
            <person name="van Vuuren H.J."/>
            <person name="Jones S.J."/>
            <person name="Pretorius I.S."/>
            <person name="Schmidt S.A."/>
            <person name="Borneman A.R."/>
        </authorList>
    </citation>
    <scope>NUCLEOTIDE SEQUENCE [LARGE SCALE GENOMIC DNA]</scope>
    <source>
        <strain evidence="12">cv. Chardonnay</strain>
        <tissue evidence="11">Leaf</tissue>
    </source>
</reference>
<dbReference type="Proteomes" id="UP000288805">
    <property type="component" value="Unassembled WGS sequence"/>
</dbReference>
<feature type="transmembrane region" description="Helical" evidence="10">
    <location>
        <begin position="168"/>
        <end position="188"/>
    </location>
</feature>
<keyword evidence="5 10" id="KW-1133">Transmembrane helix</keyword>
<keyword evidence="3 10" id="KW-0812">Transmembrane</keyword>
<dbReference type="GO" id="GO:0005789">
    <property type="term" value="C:endoplasmic reticulum membrane"/>
    <property type="evidence" value="ECO:0007669"/>
    <property type="project" value="UniProtKB-SubCell"/>
</dbReference>
<feature type="transmembrane region" description="Helical" evidence="10">
    <location>
        <begin position="861"/>
        <end position="883"/>
    </location>
</feature>
<feature type="transmembrane region" description="Helical" evidence="10">
    <location>
        <begin position="372"/>
        <end position="395"/>
    </location>
</feature>
<feature type="transmembrane region" description="Helical" evidence="10">
    <location>
        <begin position="550"/>
        <end position="573"/>
    </location>
</feature>
<feature type="transmembrane region" description="Helical" evidence="10">
    <location>
        <begin position="402"/>
        <end position="422"/>
    </location>
</feature>
<feature type="transmembrane region" description="Helical" evidence="10">
    <location>
        <begin position="670"/>
        <end position="691"/>
    </location>
</feature>
<evidence type="ECO:0000256" key="10">
    <source>
        <dbReference type="SAM" id="Phobius"/>
    </source>
</evidence>
<evidence type="ECO:0000256" key="7">
    <source>
        <dbReference type="ARBA" id="ARBA00023294"/>
    </source>
</evidence>
<dbReference type="InterPro" id="IPR045033">
    <property type="entry name" value="PILS1/3/4/5/7"/>
</dbReference>
<evidence type="ECO:0000256" key="2">
    <source>
        <dbReference type="ARBA" id="ARBA00022448"/>
    </source>
</evidence>
<sequence length="921" mass="100335">MGFLSLFVVALVPILKVLLVTGVGLLIALERIDLLGANARRNLNAVATNGGRIWEGERKRCHHHGSKEWFGFFFYFDDWVCCRRPAAVQVLEMWFMPVNILLTFVIGSALGWVLIKITRTPQHLQGLVLGCCSAGNLGNLLLIIIPAICEEEDNPFGDSDCSTNGEAYASLSLAIGAIGIWSYVYTIMRISANKCKKEINLDDSTISIRTSGETLEILSEGCTEALLPSKDCPSSRECSEEVELTHAGSEGKQKRVKEGHFEEVCRGQRWVCIPRRTGRLLGQVPFLEKIKQQVEILMEKIDLKKVFAPSTIGVIVGFFIGLISPIRKLIIGDSAPLHVIESSAYFVGEAAVPSTTLIMGANLLKGLKGSDVSIVVILGIMAVRYIALPLLGVVVVKAAHHFGLVGSNSLFQFVLMLQYALPPAMSTGTMSQLFEFGQSECSVIMLWTYAVLDIFRGMAYYLISAVEDGKPRGDGKAVGVGSGKKKGWGQDPGSDSALPCDRAVDLFVPNFFNLPWRRSGCFDWSLESGVWSLDSGGGVGIILRMGLLDLFFVASMPVIRVLLLTALGLYFFVFNPALVYSNLANTITLDRMVLLWFMPLNILTVCIIGSALGLLLVKTTRAPQHLKGLILGSCAAGNMGNMPLIIIPAVCREKGSPFGAPDVCHTFAMAYASLSMAIGAICLWSYVYNIVRVFSSNAREGINLHNSPINMNRESLLASGDCSISEEYPHQFTLHHPLSEENLQLIIVVQGSYFTDYDSIHTHTLTDEVAIAGKMKQLLRKFSRKINLKELLAPSTTGAIVGFIIGMVPHLRKLIIGGTAPLHVVQDSASLLGDAAIPSIILIMGGNLLKGLKGSGIQLSFIVGILAVRFIFLPLLGIIIVKGALRFGLVHPDPLFQFVLLLQYAVPPAINLVWKFSQLQI</sequence>
<feature type="transmembrane region" description="Helical" evidence="10">
    <location>
        <begin position="306"/>
        <end position="326"/>
    </location>
</feature>
<dbReference type="Pfam" id="PF03547">
    <property type="entry name" value="Mem_trans"/>
    <property type="match status" value="2"/>
</dbReference>
<evidence type="ECO:0000313" key="12">
    <source>
        <dbReference type="Proteomes" id="UP000288805"/>
    </source>
</evidence>
<feature type="transmembrane region" description="Helical" evidence="10">
    <location>
        <begin position="94"/>
        <end position="115"/>
    </location>
</feature>
<gene>
    <name evidence="11" type="primary">PILS3_3</name>
    <name evidence="11" type="ORF">CK203_077427</name>
</gene>
<dbReference type="GO" id="GO:0009734">
    <property type="term" value="P:auxin-activated signaling pathway"/>
    <property type="evidence" value="ECO:0007669"/>
    <property type="project" value="UniProtKB-KW"/>
</dbReference>
<evidence type="ECO:0000256" key="3">
    <source>
        <dbReference type="ARBA" id="ARBA00022692"/>
    </source>
</evidence>
<dbReference type="AlphaFoldDB" id="A0A438D274"/>
<evidence type="ECO:0000256" key="5">
    <source>
        <dbReference type="ARBA" id="ARBA00022989"/>
    </source>
</evidence>
<keyword evidence="2" id="KW-0813">Transport</keyword>
<feature type="transmembrane region" description="Helical" evidence="10">
    <location>
        <begin position="895"/>
        <end position="914"/>
    </location>
</feature>
<evidence type="ECO:0000256" key="9">
    <source>
        <dbReference type="ARBA" id="ARBA00025752"/>
    </source>
</evidence>
<feature type="transmembrane region" description="Helical" evidence="10">
    <location>
        <begin position="831"/>
        <end position="849"/>
    </location>
</feature>
<organism evidence="11 12">
    <name type="scientific">Vitis vinifera</name>
    <name type="common">Grape</name>
    <dbReference type="NCBI Taxonomy" id="29760"/>
    <lineage>
        <taxon>Eukaryota</taxon>
        <taxon>Viridiplantae</taxon>
        <taxon>Streptophyta</taxon>
        <taxon>Embryophyta</taxon>
        <taxon>Tracheophyta</taxon>
        <taxon>Spermatophyta</taxon>
        <taxon>Magnoliopsida</taxon>
        <taxon>eudicotyledons</taxon>
        <taxon>Gunneridae</taxon>
        <taxon>Pentapetalae</taxon>
        <taxon>rosids</taxon>
        <taxon>Vitales</taxon>
        <taxon>Vitaceae</taxon>
        <taxon>Viteae</taxon>
        <taxon>Vitis</taxon>
    </lineage>
</organism>
<dbReference type="EMBL" id="QGNW01001839">
    <property type="protein sequence ID" value="RVW29554.1"/>
    <property type="molecule type" value="Genomic_DNA"/>
</dbReference>
<evidence type="ECO:0000313" key="11">
    <source>
        <dbReference type="EMBL" id="RVW29554.1"/>
    </source>
</evidence>
<keyword evidence="6 10" id="KW-0472">Membrane</keyword>